<dbReference type="SUPFAM" id="SSF52540">
    <property type="entry name" value="P-loop containing nucleoside triphosphate hydrolases"/>
    <property type="match status" value="1"/>
</dbReference>
<evidence type="ECO:0000313" key="2">
    <source>
        <dbReference type="Proteomes" id="UP000198538"/>
    </source>
</evidence>
<dbReference type="Gene3D" id="3.40.50.300">
    <property type="entry name" value="P-loop containing nucleotide triphosphate hydrolases"/>
    <property type="match status" value="1"/>
</dbReference>
<dbReference type="EMBL" id="FMVM01000009">
    <property type="protein sequence ID" value="SCY79023.1"/>
    <property type="molecule type" value="Genomic_DNA"/>
</dbReference>
<proteinExistence type="predicted"/>
<name>A0A1G5ISM1_9BACL</name>
<keyword evidence="1" id="KW-0418">Kinase</keyword>
<keyword evidence="2" id="KW-1185">Reference proteome</keyword>
<dbReference type="GO" id="GO:0016301">
    <property type="term" value="F:kinase activity"/>
    <property type="evidence" value="ECO:0007669"/>
    <property type="project" value="UniProtKB-KW"/>
</dbReference>
<dbReference type="RefSeq" id="WP_090920887.1">
    <property type="nucleotide sequence ID" value="NZ_FMVM01000009.1"/>
</dbReference>
<organism evidence="1 2">
    <name type="scientific">Paenibacillus polysaccharolyticus</name>
    <dbReference type="NCBI Taxonomy" id="582692"/>
    <lineage>
        <taxon>Bacteria</taxon>
        <taxon>Bacillati</taxon>
        <taxon>Bacillota</taxon>
        <taxon>Bacilli</taxon>
        <taxon>Bacillales</taxon>
        <taxon>Paenibacillaceae</taxon>
        <taxon>Paenibacillus</taxon>
    </lineage>
</organism>
<dbReference type="InterPro" id="IPR027417">
    <property type="entry name" value="P-loop_NTPase"/>
</dbReference>
<gene>
    <name evidence="1" type="ORF">SAMN05720606_109139</name>
</gene>
<protein>
    <submittedName>
        <fullName evidence="1">Gluconate kinase</fullName>
    </submittedName>
</protein>
<dbReference type="STRING" id="582692.SAMN05720606_109139"/>
<dbReference type="Pfam" id="PF13238">
    <property type="entry name" value="AAA_18"/>
    <property type="match status" value="1"/>
</dbReference>
<keyword evidence="1" id="KW-0808">Transferase</keyword>
<dbReference type="AlphaFoldDB" id="A0A1G5ISM1"/>
<evidence type="ECO:0000313" key="1">
    <source>
        <dbReference type="EMBL" id="SCY79023.1"/>
    </source>
</evidence>
<accession>A0A1G5ISM1</accession>
<sequence length="175" mass="20327">MIIMINGAFGSGKTSAAKALQPRIENSMIYDPEEIGYMIRKLLPEEHREEQERTDDFQDIELWKVLTVNAAREVKQKYNKHLIVPMTLYKKDNFDYIYSGLKEIDPDLHHFCLTAELETIYKRLAKRGDEFGGWQYQQAPKCVEAFKADVFETRIATDHLATDEVIDIILQKVKG</sequence>
<dbReference type="Proteomes" id="UP000198538">
    <property type="component" value="Unassembled WGS sequence"/>
</dbReference>
<reference evidence="2" key="1">
    <citation type="submission" date="2016-10" db="EMBL/GenBank/DDBJ databases">
        <authorList>
            <person name="Varghese N."/>
            <person name="Submissions S."/>
        </authorList>
    </citation>
    <scope>NUCLEOTIDE SEQUENCE [LARGE SCALE GENOMIC DNA]</scope>
    <source>
        <strain evidence="2">BL9</strain>
    </source>
</reference>